<feature type="compositionally biased region" description="Basic and acidic residues" evidence="1">
    <location>
        <begin position="165"/>
        <end position="184"/>
    </location>
</feature>
<evidence type="ECO:0000256" key="1">
    <source>
        <dbReference type="SAM" id="MobiDB-lite"/>
    </source>
</evidence>
<dbReference type="AlphaFoldDB" id="A0A8T0G796"/>
<organism evidence="2 3">
    <name type="scientific">Ceratodon purpureus</name>
    <name type="common">Fire moss</name>
    <name type="synonym">Dicranum purpureum</name>
    <dbReference type="NCBI Taxonomy" id="3225"/>
    <lineage>
        <taxon>Eukaryota</taxon>
        <taxon>Viridiplantae</taxon>
        <taxon>Streptophyta</taxon>
        <taxon>Embryophyta</taxon>
        <taxon>Bryophyta</taxon>
        <taxon>Bryophytina</taxon>
        <taxon>Bryopsida</taxon>
        <taxon>Dicranidae</taxon>
        <taxon>Pseudoditrichales</taxon>
        <taxon>Ditrichaceae</taxon>
        <taxon>Ceratodon</taxon>
    </lineage>
</organism>
<comment type="caution">
    <text evidence="2">The sequence shown here is derived from an EMBL/GenBank/DDBJ whole genome shotgun (WGS) entry which is preliminary data.</text>
</comment>
<gene>
    <name evidence="2" type="ORF">KC19_12G150100</name>
</gene>
<name>A0A8T0G796_CERPU</name>
<dbReference type="Proteomes" id="UP000822688">
    <property type="component" value="Chromosome 12"/>
</dbReference>
<proteinExistence type="predicted"/>
<feature type="region of interest" description="Disordered" evidence="1">
    <location>
        <begin position="1"/>
        <end position="212"/>
    </location>
</feature>
<evidence type="ECO:0000313" key="2">
    <source>
        <dbReference type="EMBL" id="KAG0555176.1"/>
    </source>
</evidence>
<sequence length="367" mass="40433">MASEEESDTGETGSDQPPPPPSFPDGRRPSSGTDIGFDESTSGSELEAPADGQARGSTLQRGSQGGEPGRGSTLQRGSQGGEPGRGSTLQRGSQGGEPGRGSTLQRGSQGGEPGRGSMSKRGSKGDELGSERRKSSKSRGRESTTTEGKPPRRQWESQRASTGIEHVDLEMPETKELLRRLKEAEDLESSSSSSGHAVSAKLASPKPGEHHRGIKALHRAVQDNEMPMRMAYEQLDELAANADRVKFAIEKNRSLLTLQVKKTNERVLRVAFMAWSLEVEYQKYKKLQLRRALTWSIRSLESRAFKGWSRAQKLGKKNRRFETSATNMLQRRKLSQTWLDLSNKKGSVAKYHKEKSLIWHDCSVCLS</sequence>
<reference evidence="2" key="1">
    <citation type="submission" date="2020-06" db="EMBL/GenBank/DDBJ databases">
        <title>WGS assembly of Ceratodon purpureus strain R40.</title>
        <authorList>
            <person name="Carey S.B."/>
            <person name="Jenkins J."/>
            <person name="Shu S."/>
            <person name="Lovell J.T."/>
            <person name="Sreedasyam A."/>
            <person name="Maumus F."/>
            <person name="Tiley G.P."/>
            <person name="Fernandez-Pozo N."/>
            <person name="Barry K."/>
            <person name="Chen C."/>
            <person name="Wang M."/>
            <person name="Lipzen A."/>
            <person name="Daum C."/>
            <person name="Saski C.A."/>
            <person name="Payton A.C."/>
            <person name="Mcbreen J.C."/>
            <person name="Conrad R.E."/>
            <person name="Kollar L.M."/>
            <person name="Olsson S."/>
            <person name="Huttunen S."/>
            <person name="Landis J.B."/>
            <person name="Wickett N.J."/>
            <person name="Johnson M.G."/>
            <person name="Rensing S.A."/>
            <person name="Grimwood J."/>
            <person name="Schmutz J."/>
            <person name="Mcdaniel S.F."/>
        </authorList>
    </citation>
    <scope>NUCLEOTIDE SEQUENCE</scope>
    <source>
        <strain evidence="2">R40</strain>
    </source>
</reference>
<feature type="compositionally biased region" description="Basic and acidic residues" evidence="1">
    <location>
        <begin position="123"/>
        <end position="156"/>
    </location>
</feature>
<accession>A0A8T0G796</accession>
<protein>
    <submittedName>
        <fullName evidence="2">Uncharacterized protein</fullName>
    </submittedName>
</protein>
<evidence type="ECO:0000313" key="3">
    <source>
        <dbReference type="Proteomes" id="UP000822688"/>
    </source>
</evidence>
<dbReference type="EMBL" id="CM026433">
    <property type="protein sequence ID" value="KAG0555176.1"/>
    <property type="molecule type" value="Genomic_DNA"/>
</dbReference>
<keyword evidence="3" id="KW-1185">Reference proteome</keyword>